<comment type="caution">
    <text evidence="1">The sequence shown here is derived from an EMBL/GenBank/DDBJ whole genome shotgun (WGS) entry which is preliminary data.</text>
</comment>
<name>A0ACC0MGG1_RHOML</name>
<gene>
    <name evidence="1" type="ORF">RHMOL_Rhmol09G0238300</name>
</gene>
<sequence length="83" mass="9196">MSGYGHFPAKPMQKKVDVVVEGVTYCQSCDYYEIPSHQEPSAALIAAAEVNIICKKSRSQNRLASIARLSKWKQFTSSLPCTT</sequence>
<protein>
    <submittedName>
        <fullName evidence="1">Uncharacterized protein</fullName>
    </submittedName>
</protein>
<proteinExistence type="predicted"/>
<accession>A0ACC0MGG1</accession>
<organism evidence="1 2">
    <name type="scientific">Rhododendron molle</name>
    <name type="common">Chinese azalea</name>
    <name type="synonym">Azalea mollis</name>
    <dbReference type="NCBI Taxonomy" id="49168"/>
    <lineage>
        <taxon>Eukaryota</taxon>
        <taxon>Viridiplantae</taxon>
        <taxon>Streptophyta</taxon>
        <taxon>Embryophyta</taxon>
        <taxon>Tracheophyta</taxon>
        <taxon>Spermatophyta</taxon>
        <taxon>Magnoliopsida</taxon>
        <taxon>eudicotyledons</taxon>
        <taxon>Gunneridae</taxon>
        <taxon>Pentapetalae</taxon>
        <taxon>asterids</taxon>
        <taxon>Ericales</taxon>
        <taxon>Ericaceae</taxon>
        <taxon>Ericoideae</taxon>
        <taxon>Rhodoreae</taxon>
        <taxon>Rhododendron</taxon>
    </lineage>
</organism>
<keyword evidence="2" id="KW-1185">Reference proteome</keyword>
<dbReference type="EMBL" id="CM046396">
    <property type="protein sequence ID" value="KAI8540131.1"/>
    <property type="molecule type" value="Genomic_DNA"/>
</dbReference>
<evidence type="ECO:0000313" key="2">
    <source>
        <dbReference type="Proteomes" id="UP001062846"/>
    </source>
</evidence>
<reference evidence="1" key="1">
    <citation type="submission" date="2022-02" db="EMBL/GenBank/DDBJ databases">
        <title>Plant Genome Project.</title>
        <authorList>
            <person name="Zhang R.-G."/>
        </authorList>
    </citation>
    <scope>NUCLEOTIDE SEQUENCE</scope>
    <source>
        <strain evidence="1">AT1</strain>
    </source>
</reference>
<evidence type="ECO:0000313" key="1">
    <source>
        <dbReference type="EMBL" id="KAI8540131.1"/>
    </source>
</evidence>
<dbReference type="Proteomes" id="UP001062846">
    <property type="component" value="Chromosome 9"/>
</dbReference>